<dbReference type="RefSeq" id="WP_189692144.1">
    <property type="nucleotide sequence ID" value="NZ_BNCM01000001.1"/>
</dbReference>
<dbReference type="Proteomes" id="UP000639051">
    <property type="component" value="Unassembled WGS sequence"/>
</dbReference>
<dbReference type="Pfam" id="PF00926">
    <property type="entry name" value="DHBP_synthase"/>
    <property type="match status" value="1"/>
</dbReference>
<keyword evidence="5 6" id="KW-0456">Lyase</keyword>
<sequence>MTHTLHAISLEPVHAAVDALRAGRPVLVVDDEHRENEGDIIFAAQHATPALMGWTIRYSSGVICVPMPGETADRLALPPMVEDNQDAKGTAYTVSCDLRVGITTGISATDRAMTVAALADASSSPADFTRPGHIFPLRAVDGGVLARQGHTEAAVELCRLAGLAPVGVIAEVVHDDGEMMRLPALREFADAHGCPLISIEDLVDHVATVRAAQGGIG</sequence>
<feature type="binding site" evidence="5">
    <location>
        <begin position="147"/>
        <end position="151"/>
    </location>
    <ligand>
        <name>D-ribulose 5-phosphate</name>
        <dbReference type="ChEBI" id="CHEBI:58121"/>
    </ligand>
</feature>
<feature type="site" description="Essential for catalytic activity" evidence="5">
    <location>
        <position position="133"/>
    </location>
</feature>
<comment type="similarity">
    <text evidence="5 6">Belongs to the DHBP synthase family.</text>
</comment>
<organism evidence="7 8">
    <name type="scientific">Sinomonas cellulolyticus</name>
    <dbReference type="NCBI Taxonomy" id="2801916"/>
    <lineage>
        <taxon>Bacteria</taxon>
        <taxon>Bacillati</taxon>
        <taxon>Actinomycetota</taxon>
        <taxon>Actinomycetes</taxon>
        <taxon>Micrococcales</taxon>
        <taxon>Micrococcaceae</taxon>
        <taxon>Sinomonas</taxon>
    </lineage>
</organism>
<dbReference type="PANTHER" id="PTHR21327">
    <property type="entry name" value="GTP CYCLOHYDROLASE II-RELATED"/>
    <property type="match status" value="1"/>
</dbReference>
<feature type="binding site" evidence="5">
    <location>
        <begin position="34"/>
        <end position="35"/>
    </location>
    <ligand>
        <name>D-ribulose 5-phosphate</name>
        <dbReference type="ChEBI" id="CHEBI:58121"/>
    </ligand>
</feature>
<dbReference type="NCBIfam" id="TIGR00506">
    <property type="entry name" value="ribB"/>
    <property type="match status" value="1"/>
</dbReference>
<dbReference type="HAMAP" id="MF_00180">
    <property type="entry name" value="RibB"/>
    <property type="match status" value="1"/>
</dbReference>
<evidence type="ECO:0000256" key="3">
    <source>
        <dbReference type="ARBA" id="ARBA00022619"/>
    </source>
</evidence>
<dbReference type="SUPFAM" id="SSF55821">
    <property type="entry name" value="YrdC/RibB"/>
    <property type="match status" value="1"/>
</dbReference>
<evidence type="ECO:0000256" key="2">
    <source>
        <dbReference type="ARBA" id="ARBA00004904"/>
    </source>
</evidence>
<gene>
    <name evidence="5 7" type="primary">ribB</name>
    <name evidence="7" type="ORF">JJE72_07770</name>
</gene>
<evidence type="ECO:0000256" key="4">
    <source>
        <dbReference type="ARBA" id="ARBA00022723"/>
    </source>
</evidence>
<evidence type="ECO:0000256" key="6">
    <source>
        <dbReference type="RuleBase" id="RU003843"/>
    </source>
</evidence>
<keyword evidence="5 6" id="KW-0460">Magnesium</keyword>
<comment type="cofactor">
    <cofactor evidence="5 6">
        <name>Mg(2+)</name>
        <dbReference type="ChEBI" id="CHEBI:18420"/>
    </cofactor>
    <cofactor evidence="5 6">
        <name>Mn(2+)</name>
        <dbReference type="ChEBI" id="CHEBI:29035"/>
    </cofactor>
    <text evidence="5 6">Binds 2 divalent metal cations per subunit. Magnesium or manganese.</text>
</comment>
<dbReference type="InterPro" id="IPR000422">
    <property type="entry name" value="DHBP_synthase_RibB"/>
</dbReference>
<comment type="catalytic activity">
    <reaction evidence="5 6">
        <text>D-ribulose 5-phosphate = (2S)-2-hydroxy-3-oxobutyl phosphate + formate + H(+)</text>
        <dbReference type="Rhea" id="RHEA:18457"/>
        <dbReference type="ChEBI" id="CHEBI:15378"/>
        <dbReference type="ChEBI" id="CHEBI:15740"/>
        <dbReference type="ChEBI" id="CHEBI:58121"/>
        <dbReference type="ChEBI" id="CHEBI:58830"/>
        <dbReference type="EC" id="4.1.99.12"/>
    </reaction>
</comment>
<feature type="binding site" evidence="5">
    <location>
        <position position="150"/>
    </location>
    <ligand>
        <name>Mg(2+)</name>
        <dbReference type="ChEBI" id="CHEBI:18420"/>
        <label>2</label>
    </ligand>
</feature>
<comment type="function">
    <text evidence="1 5 6">Catalyzes the conversion of D-ribulose 5-phosphate to formate and 3,4-dihydroxy-2-butanone 4-phosphate.</text>
</comment>
<accession>A0ABS1K176</accession>
<keyword evidence="8" id="KW-1185">Reference proteome</keyword>
<dbReference type="Gene3D" id="3.90.870.10">
    <property type="entry name" value="DHBP synthase"/>
    <property type="match status" value="1"/>
</dbReference>
<keyword evidence="4 5" id="KW-0479">Metal-binding</keyword>
<evidence type="ECO:0000256" key="1">
    <source>
        <dbReference type="ARBA" id="ARBA00002284"/>
    </source>
</evidence>
<feature type="binding site" evidence="5">
    <location>
        <position position="35"/>
    </location>
    <ligand>
        <name>Mg(2+)</name>
        <dbReference type="ChEBI" id="CHEBI:18420"/>
        <label>2</label>
    </ligand>
</feature>
<comment type="caution">
    <text evidence="7">The sequence shown here is derived from an EMBL/GenBank/DDBJ whole genome shotgun (WGS) entry which is preliminary data.</text>
</comment>
<evidence type="ECO:0000313" key="7">
    <source>
        <dbReference type="EMBL" id="MBL0705406.1"/>
    </source>
</evidence>
<evidence type="ECO:0000313" key="8">
    <source>
        <dbReference type="Proteomes" id="UP000639051"/>
    </source>
</evidence>
<reference evidence="7 8" key="1">
    <citation type="submission" date="2021-01" db="EMBL/GenBank/DDBJ databases">
        <title>Genome public.</title>
        <authorList>
            <person name="Liu C."/>
            <person name="Sun Q."/>
        </authorList>
    </citation>
    <scope>NUCLEOTIDE SEQUENCE [LARGE SCALE GENOMIC DNA]</scope>
    <source>
        <strain evidence="7 8">JC656</strain>
    </source>
</reference>
<feature type="site" description="Essential for catalytic activity" evidence="5">
    <location>
        <position position="171"/>
    </location>
</feature>
<comment type="subunit">
    <text evidence="5 6">Homodimer.</text>
</comment>
<name>A0ABS1K176_9MICC</name>
<proteinExistence type="inferred from homology"/>
<dbReference type="EC" id="4.1.99.12" evidence="5 6"/>
<evidence type="ECO:0000256" key="5">
    <source>
        <dbReference type="HAMAP-Rule" id="MF_00180"/>
    </source>
</evidence>
<dbReference type="EMBL" id="JAERRC010000020">
    <property type="protein sequence ID" value="MBL0705406.1"/>
    <property type="molecule type" value="Genomic_DNA"/>
</dbReference>
<feature type="binding site" evidence="5">
    <location>
        <position position="35"/>
    </location>
    <ligand>
        <name>Mg(2+)</name>
        <dbReference type="ChEBI" id="CHEBI:18420"/>
        <label>1</label>
    </ligand>
</feature>
<dbReference type="PANTHER" id="PTHR21327:SF18">
    <property type="entry name" value="3,4-DIHYDROXY-2-BUTANONE 4-PHOSPHATE SYNTHASE"/>
    <property type="match status" value="1"/>
</dbReference>
<comment type="pathway">
    <text evidence="2 5 6">Cofactor biosynthesis; riboflavin biosynthesis; 2-hydroxy-3-oxobutyl phosphate from D-ribulose 5-phosphate: step 1/1.</text>
</comment>
<dbReference type="GO" id="GO:0008686">
    <property type="term" value="F:3,4-dihydroxy-2-butanone-4-phosphate synthase activity"/>
    <property type="evidence" value="ECO:0007669"/>
    <property type="project" value="UniProtKB-EC"/>
</dbReference>
<keyword evidence="3 5" id="KW-0686">Riboflavin biosynthesis</keyword>
<protein>
    <recommendedName>
        <fullName evidence="5 6">3,4-dihydroxy-2-butanone 4-phosphate synthase</fullName>
        <shortName evidence="5 6">DHBP synthase</shortName>
        <ecNumber evidence="5 6">4.1.99.12</ecNumber>
    </recommendedName>
</protein>
<dbReference type="InterPro" id="IPR017945">
    <property type="entry name" value="DHBP_synth_RibB-like_a/b_dom"/>
</dbReference>
<feature type="binding site" evidence="5">
    <location>
        <position position="39"/>
    </location>
    <ligand>
        <name>D-ribulose 5-phosphate</name>
        <dbReference type="ChEBI" id="CHEBI:58121"/>
    </ligand>
</feature>
<keyword evidence="5 6" id="KW-0464">Manganese</keyword>